<dbReference type="Proteomes" id="UP000593567">
    <property type="component" value="Unassembled WGS sequence"/>
</dbReference>
<dbReference type="EMBL" id="VXIV02001816">
    <property type="protein sequence ID" value="KAF6029432.1"/>
    <property type="molecule type" value="Genomic_DNA"/>
</dbReference>
<proteinExistence type="predicted"/>
<accession>A0A7J7JSU6</accession>
<evidence type="ECO:0000313" key="1">
    <source>
        <dbReference type="EMBL" id="KAF6029432.1"/>
    </source>
</evidence>
<keyword evidence="2" id="KW-1185">Reference proteome</keyword>
<evidence type="ECO:0000313" key="2">
    <source>
        <dbReference type="Proteomes" id="UP000593567"/>
    </source>
</evidence>
<reference evidence="1" key="1">
    <citation type="submission" date="2020-06" db="EMBL/GenBank/DDBJ databases">
        <title>Draft genome of Bugula neritina, a colonial animal packing powerful symbionts and potential medicines.</title>
        <authorList>
            <person name="Rayko M."/>
        </authorList>
    </citation>
    <scope>NUCLEOTIDE SEQUENCE [LARGE SCALE GENOMIC DNA]</scope>
    <source>
        <strain evidence="1">Kwan_BN1</strain>
    </source>
</reference>
<sequence>MENVEKRCQAIFFYNSVLKPGHGNFDHQRLPLFTYYLSQWFRNLPQGHSNQTPHSFHKTESATLCLNIWQSLTDHQIVLAQFLTPPSQLYCWLTSDDEQADPKTPRPQCKDLEDTVSSSLIKIWSASSLPTKDIDFGWRTAMGGLKTGEFVSQYNIPGAKLSCVFCDGCPVETVEHLFISCKALTPVRAIMIHFIQLLGGTIKRQATPAKILFCLGVLSDPPSQATLLSVFQLISRCNQIIWNIRNELVFSYQPHNLHSKVQKIEALVQCTGQHLFGEHRLRALNDAPEPGE</sequence>
<name>A0A7J7JSU6_BUGNE</name>
<dbReference type="AlphaFoldDB" id="A0A7J7JSU6"/>
<gene>
    <name evidence="1" type="ORF">EB796_012260</name>
</gene>
<protein>
    <recommendedName>
        <fullName evidence="3">Reverse transcriptase zinc-binding domain-containing protein</fullName>
    </recommendedName>
</protein>
<evidence type="ECO:0008006" key="3">
    <source>
        <dbReference type="Google" id="ProtNLM"/>
    </source>
</evidence>
<comment type="caution">
    <text evidence="1">The sequence shown here is derived from an EMBL/GenBank/DDBJ whole genome shotgun (WGS) entry which is preliminary data.</text>
</comment>
<organism evidence="1 2">
    <name type="scientific">Bugula neritina</name>
    <name type="common">Brown bryozoan</name>
    <name type="synonym">Sertularia neritina</name>
    <dbReference type="NCBI Taxonomy" id="10212"/>
    <lineage>
        <taxon>Eukaryota</taxon>
        <taxon>Metazoa</taxon>
        <taxon>Spiralia</taxon>
        <taxon>Lophotrochozoa</taxon>
        <taxon>Bryozoa</taxon>
        <taxon>Gymnolaemata</taxon>
        <taxon>Cheilostomatida</taxon>
        <taxon>Flustrina</taxon>
        <taxon>Buguloidea</taxon>
        <taxon>Bugulidae</taxon>
        <taxon>Bugula</taxon>
    </lineage>
</organism>